<evidence type="ECO:0008006" key="4">
    <source>
        <dbReference type="Google" id="ProtNLM"/>
    </source>
</evidence>
<reference evidence="2 3" key="1">
    <citation type="submission" date="2021-01" db="EMBL/GenBank/DDBJ databases">
        <title>Whole genome shotgun sequence of Verrucosispora qiuiae NBRC 106684.</title>
        <authorList>
            <person name="Komaki H."/>
            <person name="Tamura T."/>
        </authorList>
    </citation>
    <scope>NUCLEOTIDE SEQUENCE [LARGE SCALE GENOMIC DNA]</scope>
    <source>
        <strain evidence="2 3">NBRC 106684</strain>
    </source>
</reference>
<evidence type="ECO:0000313" key="3">
    <source>
        <dbReference type="Proteomes" id="UP000653076"/>
    </source>
</evidence>
<gene>
    <name evidence="2" type="ORF">Vqi01_16670</name>
</gene>
<comment type="caution">
    <text evidence="2">The sequence shown here is derived from an EMBL/GenBank/DDBJ whole genome shotgun (WGS) entry which is preliminary data.</text>
</comment>
<dbReference type="EMBL" id="BOPC01000022">
    <property type="protein sequence ID" value="GIJ26505.1"/>
    <property type="molecule type" value="Genomic_DNA"/>
</dbReference>
<proteinExistence type="predicted"/>
<keyword evidence="1" id="KW-0472">Membrane</keyword>
<feature type="transmembrane region" description="Helical" evidence="1">
    <location>
        <begin position="55"/>
        <end position="75"/>
    </location>
</feature>
<keyword evidence="1" id="KW-1133">Transmembrane helix</keyword>
<feature type="transmembrane region" description="Helical" evidence="1">
    <location>
        <begin position="23"/>
        <end position="43"/>
    </location>
</feature>
<accession>A0ABQ4J8L1</accession>
<evidence type="ECO:0000256" key="1">
    <source>
        <dbReference type="SAM" id="Phobius"/>
    </source>
</evidence>
<keyword evidence="1" id="KW-0812">Transmembrane</keyword>
<organism evidence="2 3">
    <name type="scientific">Micromonospora qiuiae</name>
    <dbReference type="NCBI Taxonomy" id="502268"/>
    <lineage>
        <taxon>Bacteria</taxon>
        <taxon>Bacillati</taxon>
        <taxon>Actinomycetota</taxon>
        <taxon>Actinomycetes</taxon>
        <taxon>Micromonosporales</taxon>
        <taxon>Micromonosporaceae</taxon>
        <taxon>Micromonospora</taxon>
    </lineage>
</organism>
<evidence type="ECO:0000313" key="2">
    <source>
        <dbReference type="EMBL" id="GIJ26505.1"/>
    </source>
</evidence>
<sequence>MTTVTRETGPHQPGDPLSTDNRLIRALMMVATMSIGAVLWIALAYRGQMDTVGQTAITVIGGVGLAAISAITVVLRRRPPRRRS</sequence>
<name>A0ABQ4J8L1_9ACTN</name>
<protein>
    <recommendedName>
        <fullName evidence="4">DUF202 domain-containing protein</fullName>
    </recommendedName>
</protein>
<keyword evidence="3" id="KW-1185">Reference proteome</keyword>
<dbReference type="Proteomes" id="UP000653076">
    <property type="component" value="Unassembled WGS sequence"/>
</dbReference>